<evidence type="ECO:0000313" key="2">
    <source>
        <dbReference type="EMBL" id="KAL0124121.1"/>
    </source>
</evidence>
<organism evidence="2 3">
    <name type="scientific">Cardiocondyla obscurior</name>
    <dbReference type="NCBI Taxonomy" id="286306"/>
    <lineage>
        <taxon>Eukaryota</taxon>
        <taxon>Metazoa</taxon>
        <taxon>Ecdysozoa</taxon>
        <taxon>Arthropoda</taxon>
        <taxon>Hexapoda</taxon>
        <taxon>Insecta</taxon>
        <taxon>Pterygota</taxon>
        <taxon>Neoptera</taxon>
        <taxon>Endopterygota</taxon>
        <taxon>Hymenoptera</taxon>
        <taxon>Apocrita</taxon>
        <taxon>Aculeata</taxon>
        <taxon>Formicoidea</taxon>
        <taxon>Formicidae</taxon>
        <taxon>Myrmicinae</taxon>
        <taxon>Cardiocondyla</taxon>
    </lineage>
</organism>
<feature type="region of interest" description="Disordered" evidence="1">
    <location>
        <begin position="53"/>
        <end position="83"/>
    </location>
</feature>
<dbReference type="AlphaFoldDB" id="A0AAW2GA83"/>
<dbReference type="EMBL" id="JADYXP020000005">
    <property type="protein sequence ID" value="KAL0124121.1"/>
    <property type="molecule type" value="Genomic_DNA"/>
</dbReference>
<gene>
    <name evidence="2" type="ORF">PUN28_006138</name>
</gene>
<dbReference type="Proteomes" id="UP001430953">
    <property type="component" value="Unassembled WGS sequence"/>
</dbReference>
<evidence type="ECO:0000256" key="1">
    <source>
        <dbReference type="SAM" id="MobiDB-lite"/>
    </source>
</evidence>
<protein>
    <submittedName>
        <fullName evidence="2">Uncharacterized protein</fullName>
    </submittedName>
</protein>
<name>A0AAW2GA83_9HYME</name>
<comment type="caution">
    <text evidence="2">The sequence shown here is derived from an EMBL/GenBank/DDBJ whole genome shotgun (WGS) entry which is preliminary data.</text>
</comment>
<proteinExistence type="predicted"/>
<feature type="compositionally biased region" description="Polar residues" evidence="1">
    <location>
        <begin position="57"/>
        <end position="83"/>
    </location>
</feature>
<accession>A0AAW2GA83</accession>
<evidence type="ECO:0000313" key="3">
    <source>
        <dbReference type="Proteomes" id="UP001430953"/>
    </source>
</evidence>
<reference evidence="2 3" key="1">
    <citation type="submission" date="2023-03" db="EMBL/GenBank/DDBJ databases">
        <title>High recombination rates correlate with genetic variation in Cardiocondyla obscurior ants.</title>
        <authorList>
            <person name="Errbii M."/>
        </authorList>
    </citation>
    <scope>NUCLEOTIDE SEQUENCE [LARGE SCALE GENOMIC DNA]</scope>
    <source>
        <strain evidence="2">Alpha-2009</strain>
        <tissue evidence="2">Whole body</tissue>
    </source>
</reference>
<keyword evidence="3" id="KW-1185">Reference proteome</keyword>
<sequence>MGDRKGSAWVQDLNKEQILEELRVRNIPCDQSERFNKLRRKLSKIVKIENSAKLGNELSSSDDSPITPGSNEATSTQSNDVEQ</sequence>